<sequence>MALKILSVDDEVDLEILLTQYFRRKIKKGEYEFSFAHNGVEALRMLLEHPDFDIILSDINMPEMDGLTLLSKINEMRNPALKCIMVSAYGDMDNIRSAMNQGAFDFTTKPIDLGDLERTIEKAAEQIAFVKKAQEEHSQLTSIQNDLHVAQEIQETILPKELPAFPDEIRRRFDLAAGMKAAKYVGGDFYDYFKIDDTRLGIVIGDVSGKGVPAAIFMAISRTILRTIALSCPSCADCLRQANEILSNDSVEDMFVTVFYGILDLSTGHLKYSNAGHNPPIVIRRADGSTTTLEPTGDIALGAVPGITYSEKETVLAPGDSLLLYTDGVTEAMNSAGELFGTTSLQNLCSSPADSPQALIDNISASLAAFTAGTPQSDDITLLAVSYR</sequence>
<protein>
    <submittedName>
        <fullName evidence="4">SpoIIE family protein phosphatase</fullName>
    </submittedName>
</protein>
<proteinExistence type="predicted"/>
<dbReference type="SUPFAM" id="SSF81606">
    <property type="entry name" value="PP2C-like"/>
    <property type="match status" value="1"/>
</dbReference>
<name>A0A9D1E2D2_9BACT</name>
<dbReference type="EMBL" id="DVHI01000093">
    <property type="protein sequence ID" value="HIR63332.1"/>
    <property type="molecule type" value="Genomic_DNA"/>
</dbReference>
<keyword evidence="2" id="KW-0597">Phosphoprotein</keyword>
<dbReference type="CDD" id="cd17536">
    <property type="entry name" value="REC_YesN-like"/>
    <property type="match status" value="1"/>
</dbReference>
<feature type="domain" description="Response regulatory" evidence="3">
    <location>
        <begin position="4"/>
        <end position="124"/>
    </location>
</feature>
<evidence type="ECO:0000313" key="5">
    <source>
        <dbReference type="Proteomes" id="UP000886744"/>
    </source>
</evidence>
<dbReference type="GO" id="GO:0000160">
    <property type="term" value="P:phosphorelay signal transduction system"/>
    <property type="evidence" value="ECO:0007669"/>
    <property type="project" value="InterPro"/>
</dbReference>
<feature type="modified residue" description="4-aspartylphosphate" evidence="2">
    <location>
        <position position="58"/>
    </location>
</feature>
<dbReference type="InterPro" id="IPR036457">
    <property type="entry name" value="PPM-type-like_dom_sf"/>
</dbReference>
<dbReference type="InterPro" id="IPR011006">
    <property type="entry name" value="CheY-like_superfamily"/>
</dbReference>
<dbReference type="PANTHER" id="PTHR43156:SF2">
    <property type="entry name" value="STAGE II SPORULATION PROTEIN E"/>
    <property type="match status" value="1"/>
</dbReference>
<gene>
    <name evidence="4" type="ORF">IAC94_07415</name>
</gene>
<dbReference type="SMART" id="SM00448">
    <property type="entry name" value="REC"/>
    <property type="match status" value="1"/>
</dbReference>
<dbReference type="Gene3D" id="3.40.50.2300">
    <property type="match status" value="1"/>
</dbReference>
<evidence type="ECO:0000313" key="4">
    <source>
        <dbReference type="EMBL" id="HIR63332.1"/>
    </source>
</evidence>
<dbReference type="PANTHER" id="PTHR43156">
    <property type="entry name" value="STAGE II SPORULATION PROTEIN E-RELATED"/>
    <property type="match status" value="1"/>
</dbReference>
<dbReference type="AlphaFoldDB" id="A0A9D1E2D2"/>
<organism evidence="4 5">
    <name type="scientific">Candidatus Coprenecus avistercoris</name>
    <dbReference type="NCBI Taxonomy" id="2840730"/>
    <lineage>
        <taxon>Bacteria</taxon>
        <taxon>Pseudomonadati</taxon>
        <taxon>Bacteroidota</taxon>
        <taxon>Bacteroidia</taxon>
        <taxon>Bacteroidales</taxon>
        <taxon>Rikenellaceae</taxon>
        <taxon>Rikenellaceae incertae sedis</taxon>
        <taxon>Candidatus Coprenecus</taxon>
    </lineage>
</organism>
<comment type="caution">
    <text evidence="4">The sequence shown here is derived from an EMBL/GenBank/DDBJ whole genome shotgun (WGS) entry which is preliminary data.</text>
</comment>
<dbReference type="PROSITE" id="PS50110">
    <property type="entry name" value="RESPONSE_REGULATORY"/>
    <property type="match status" value="1"/>
</dbReference>
<dbReference type="SUPFAM" id="SSF52172">
    <property type="entry name" value="CheY-like"/>
    <property type="match status" value="1"/>
</dbReference>
<keyword evidence="1" id="KW-0378">Hydrolase</keyword>
<accession>A0A9D1E2D2</accession>
<reference evidence="4" key="2">
    <citation type="journal article" date="2021" name="PeerJ">
        <title>Extensive microbial diversity within the chicken gut microbiome revealed by metagenomics and culture.</title>
        <authorList>
            <person name="Gilroy R."/>
            <person name="Ravi A."/>
            <person name="Getino M."/>
            <person name="Pursley I."/>
            <person name="Horton D.L."/>
            <person name="Alikhan N.F."/>
            <person name="Baker D."/>
            <person name="Gharbi K."/>
            <person name="Hall N."/>
            <person name="Watson M."/>
            <person name="Adriaenssens E.M."/>
            <person name="Foster-Nyarko E."/>
            <person name="Jarju S."/>
            <person name="Secka A."/>
            <person name="Antonio M."/>
            <person name="Oren A."/>
            <person name="Chaudhuri R.R."/>
            <person name="La Ragione R."/>
            <person name="Hildebrand F."/>
            <person name="Pallen M.J."/>
        </authorList>
    </citation>
    <scope>NUCLEOTIDE SEQUENCE</scope>
    <source>
        <strain evidence="4">ChiHjej13B12-12457</strain>
    </source>
</reference>
<evidence type="ECO:0000259" key="3">
    <source>
        <dbReference type="PROSITE" id="PS50110"/>
    </source>
</evidence>
<dbReference type="Pfam" id="PF00072">
    <property type="entry name" value="Response_reg"/>
    <property type="match status" value="1"/>
</dbReference>
<evidence type="ECO:0000256" key="1">
    <source>
        <dbReference type="ARBA" id="ARBA00022801"/>
    </source>
</evidence>
<dbReference type="Gene3D" id="3.60.40.10">
    <property type="entry name" value="PPM-type phosphatase domain"/>
    <property type="match status" value="1"/>
</dbReference>
<dbReference type="Pfam" id="PF07228">
    <property type="entry name" value="SpoIIE"/>
    <property type="match status" value="1"/>
</dbReference>
<dbReference type="InterPro" id="IPR001932">
    <property type="entry name" value="PPM-type_phosphatase-like_dom"/>
</dbReference>
<evidence type="ECO:0000256" key="2">
    <source>
        <dbReference type="PROSITE-ProRule" id="PRU00169"/>
    </source>
</evidence>
<dbReference type="InterPro" id="IPR001789">
    <property type="entry name" value="Sig_transdc_resp-reg_receiver"/>
</dbReference>
<dbReference type="GO" id="GO:0016791">
    <property type="term" value="F:phosphatase activity"/>
    <property type="evidence" value="ECO:0007669"/>
    <property type="project" value="TreeGrafter"/>
</dbReference>
<reference evidence="4" key="1">
    <citation type="submission" date="2020-10" db="EMBL/GenBank/DDBJ databases">
        <authorList>
            <person name="Gilroy R."/>
        </authorList>
    </citation>
    <scope>NUCLEOTIDE SEQUENCE</scope>
    <source>
        <strain evidence="4">ChiHjej13B12-12457</strain>
    </source>
</reference>
<dbReference type="Proteomes" id="UP000886744">
    <property type="component" value="Unassembled WGS sequence"/>
</dbReference>
<dbReference type="InterPro" id="IPR052016">
    <property type="entry name" value="Bact_Sigma-Reg"/>
</dbReference>
<dbReference type="SMART" id="SM00331">
    <property type="entry name" value="PP2C_SIG"/>
    <property type="match status" value="1"/>
</dbReference>